<dbReference type="GO" id="GO:0008774">
    <property type="term" value="F:acetaldehyde dehydrogenase (acetylating) activity"/>
    <property type="evidence" value="ECO:0007669"/>
    <property type="project" value="UniProtKB-EC"/>
</dbReference>
<organism evidence="2">
    <name type="scientific">hydrothermal vent metagenome</name>
    <dbReference type="NCBI Taxonomy" id="652676"/>
    <lineage>
        <taxon>unclassified sequences</taxon>
        <taxon>metagenomes</taxon>
        <taxon>ecological metagenomes</taxon>
    </lineage>
</organism>
<dbReference type="EC" id="1.2.1.10" evidence="2"/>
<dbReference type="AlphaFoldDB" id="A0A3B1D3F3"/>
<dbReference type="Pfam" id="PF00171">
    <property type="entry name" value="Aldedh"/>
    <property type="match status" value="1"/>
</dbReference>
<evidence type="ECO:0000259" key="1">
    <source>
        <dbReference type="Pfam" id="PF00171"/>
    </source>
</evidence>
<dbReference type="SUPFAM" id="SSF53720">
    <property type="entry name" value="ALDH-like"/>
    <property type="match status" value="1"/>
</dbReference>
<accession>A0A3B1D3F3</accession>
<reference evidence="2" key="1">
    <citation type="submission" date="2018-06" db="EMBL/GenBank/DDBJ databases">
        <authorList>
            <person name="Zhirakovskaya E."/>
        </authorList>
    </citation>
    <scope>NUCLEOTIDE SEQUENCE</scope>
</reference>
<dbReference type="InterPro" id="IPR016163">
    <property type="entry name" value="Ald_DH_C"/>
</dbReference>
<dbReference type="InterPro" id="IPR016162">
    <property type="entry name" value="Ald_DH_N"/>
</dbReference>
<evidence type="ECO:0000313" key="2">
    <source>
        <dbReference type="EMBL" id="VAX35262.1"/>
    </source>
</evidence>
<dbReference type="PANTHER" id="PTHR11699">
    <property type="entry name" value="ALDEHYDE DEHYDROGENASE-RELATED"/>
    <property type="match status" value="1"/>
</dbReference>
<proteinExistence type="predicted"/>
<dbReference type="EC" id="1.1.1.1" evidence="2"/>
<feature type="domain" description="Aldehyde dehydrogenase" evidence="1">
    <location>
        <begin position="3"/>
        <end position="261"/>
    </location>
</feature>
<dbReference type="Gene3D" id="3.40.309.10">
    <property type="entry name" value="Aldehyde Dehydrogenase, Chain A, domain 2"/>
    <property type="match status" value="1"/>
</dbReference>
<dbReference type="CDD" id="cd07122">
    <property type="entry name" value="ALDH_F20_ACDH"/>
    <property type="match status" value="1"/>
</dbReference>
<protein>
    <submittedName>
        <fullName evidence="2">Acetaldehyde dehydrogenase / Alcohol dehydrogenase</fullName>
        <ecNumber evidence="2">1.1.1.1</ecNumber>
        <ecNumber evidence="2">1.2.1.10</ecNumber>
    </submittedName>
</protein>
<dbReference type="InterPro" id="IPR015590">
    <property type="entry name" value="Aldehyde_DH_dom"/>
</dbReference>
<name>A0A3B1D3F3_9ZZZZ</name>
<dbReference type="GO" id="GO:0004022">
    <property type="term" value="F:alcohol dehydrogenase (NAD+) activity"/>
    <property type="evidence" value="ECO:0007669"/>
    <property type="project" value="UniProtKB-EC"/>
</dbReference>
<dbReference type="Gene3D" id="3.40.605.10">
    <property type="entry name" value="Aldehyde Dehydrogenase, Chain A, domain 1"/>
    <property type="match status" value="1"/>
</dbReference>
<dbReference type="EMBL" id="UOGJ01000039">
    <property type="protein sequence ID" value="VAX35262.1"/>
    <property type="molecule type" value="Genomic_DNA"/>
</dbReference>
<gene>
    <name evidence="2" type="ORF">MNBD_UNCLBAC01-1720</name>
</gene>
<sequence>MTTIDELIERAKKAQAVLEKFSQEQVDAIIKELARVVHDNAQELAELAVQETQMGNVEDKTLKNLNKSELICADLENEKTVGVIKRDKERGIIEIAEPVGVVAAIIPCTNPTVTPMSNAMFAIKTRNPVIIAPHPRAKNITTKTVELMVAVAQKVGLPEFAIQVIENPSKEGTQELMHKVSVILATGGPGMVKAAYSSGSPSFGVGAGNVPAVIHSSADIPQAVSDIIKSKIFDNGLICSSEQAVIVPLDISDKVWDEFKRQGGYIVSIPEKKRLRYAMFTDDEHVVPNVIGQSVDVIATVAGIELPPEAGIKLFVVPSEGVGDGCPFSSEKMSPVLALFITKDFNESLKVAKKVLAYRGMGHTASIHCEDEDVALQYAMEMKTSRIIVNQPSALSSGGSRQNSLTPSTTLGCGTWGGNITSDNISAKHLLNIKRLAFKLDKQKDTSKVFETV</sequence>
<keyword evidence="2" id="KW-0560">Oxidoreductase</keyword>
<dbReference type="InterPro" id="IPR016161">
    <property type="entry name" value="Ald_DH/histidinol_DH"/>
</dbReference>